<name>A0A8S5RTE5_9VIRU</name>
<feature type="transmembrane region" description="Helical" evidence="1">
    <location>
        <begin position="37"/>
        <end position="58"/>
    </location>
</feature>
<keyword evidence="1" id="KW-0812">Transmembrane</keyword>
<keyword evidence="1" id="KW-0472">Membrane</keyword>
<accession>A0A8S5RTE5</accession>
<reference evidence="2" key="1">
    <citation type="journal article" date="2021" name="Proc. Natl. Acad. Sci. U.S.A.">
        <title>A Catalog of Tens of Thousands of Viruses from Human Metagenomes Reveals Hidden Associations with Chronic Diseases.</title>
        <authorList>
            <person name="Tisza M.J."/>
            <person name="Buck C.B."/>
        </authorList>
    </citation>
    <scope>NUCLEOTIDE SEQUENCE</scope>
    <source>
        <strain evidence="2">CtS4A1</strain>
    </source>
</reference>
<keyword evidence="1" id="KW-1133">Transmembrane helix</keyword>
<evidence type="ECO:0000313" key="2">
    <source>
        <dbReference type="EMBL" id="DAE92751.1"/>
    </source>
</evidence>
<organism evidence="2">
    <name type="scientific">Inoviridae sp. ctS4A1</name>
    <dbReference type="NCBI Taxonomy" id="2825781"/>
    <lineage>
        <taxon>Viruses</taxon>
        <taxon>Monodnaviria</taxon>
        <taxon>Loebvirae</taxon>
        <taxon>Hofneiviricota</taxon>
        <taxon>Faserviricetes</taxon>
        <taxon>Tubulavirales</taxon>
        <taxon>Inoviridae</taxon>
    </lineage>
</organism>
<protein>
    <submittedName>
        <fullName evidence="2">Uncharacterized protein</fullName>
    </submittedName>
</protein>
<sequence>MPRTEIANATPIVDTSFVSVGALNYADWFWAVMKPNISIWGFMILSWLMVAVISWIVMRFTFWWFK</sequence>
<evidence type="ECO:0000256" key="1">
    <source>
        <dbReference type="SAM" id="Phobius"/>
    </source>
</evidence>
<proteinExistence type="predicted"/>
<dbReference type="EMBL" id="BK059155">
    <property type="protein sequence ID" value="DAE92751.1"/>
    <property type="molecule type" value="Genomic_DNA"/>
</dbReference>